<dbReference type="RefSeq" id="WP_115811824.1">
    <property type="nucleotide sequence ID" value="NZ_QUNI01000003.1"/>
</dbReference>
<evidence type="ECO:0000256" key="2">
    <source>
        <dbReference type="ARBA" id="ARBA00006275"/>
    </source>
</evidence>
<proteinExistence type="inferred from homology"/>
<dbReference type="SUPFAM" id="SSF48452">
    <property type="entry name" value="TPR-like"/>
    <property type="match status" value="1"/>
</dbReference>
<feature type="domain" description="SusD-like N-terminal" evidence="7">
    <location>
        <begin position="91"/>
        <end position="212"/>
    </location>
</feature>
<evidence type="ECO:0000256" key="4">
    <source>
        <dbReference type="ARBA" id="ARBA00023136"/>
    </source>
</evidence>
<dbReference type="Gene3D" id="1.25.40.390">
    <property type="match status" value="1"/>
</dbReference>
<evidence type="ECO:0000259" key="6">
    <source>
        <dbReference type="Pfam" id="PF07980"/>
    </source>
</evidence>
<dbReference type="GO" id="GO:0009279">
    <property type="term" value="C:cell outer membrane"/>
    <property type="evidence" value="ECO:0007669"/>
    <property type="project" value="UniProtKB-SubCell"/>
</dbReference>
<feature type="domain" description="RagB/SusD" evidence="6">
    <location>
        <begin position="343"/>
        <end position="468"/>
    </location>
</feature>
<dbReference type="OrthoDB" id="5694214at2"/>
<accession>A0A3E0ERQ6</accession>
<reference evidence="8 9" key="1">
    <citation type="submission" date="2018-08" db="EMBL/GenBank/DDBJ databases">
        <title>Genomic Encyclopedia of Archaeal and Bacterial Type Strains, Phase II (KMG-II): from individual species to whole genera.</title>
        <authorList>
            <person name="Goeker M."/>
        </authorList>
    </citation>
    <scope>NUCLEOTIDE SEQUENCE [LARGE SCALE GENOMIC DNA]</scope>
    <source>
        <strain evidence="8 9">DSM 100880</strain>
    </source>
</reference>
<sequence>MKLIKNIFYISIALLSLSSCDDLLEENVYSELTPGNFINTYDGKNAVLNSAYGNAQIKGFYAFFLSPYTSGEQWNRGGAIESVITPLSNFTWDSNHEWFSQSWAQLYAAIRDANIVIDNTSTIDNNEKLLNAEARFIRALSLTYLYNWYGSVPLVVSSKNEDLLLPRASDEAIKSFIEKEFLEVSALLPVKAAQNGRATKGAALGLLCKFYLNTKQWQKSAAIASQIIDSKTYILLPDYKSVFSLTNEWNKEIIWAISANPQSGHNLVALTFPTDYPLPYSNNQVFAARSYFFDSFVNSFGETDVRKNLMIRQYTNTSGVTFQLLGNNQTLPYKYEFDPNSVGAVQGNDLPEIRYSDILLSYAEAVNELNGPTDEAIDAINKVRNRAGINSLNKADFNKESLRDQLLVERSWEFYSESKSREDQIRQGKFISGAIARGKSAAKPFHVLFPIPLTEINANPNLVQNTGY</sequence>
<dbReference type="InterPro" id="IPR012944">
    <property type="entry name" value="SusD_RagB_dom"/>
</dbReference>
<organism evidence="8 9">
    <name type="scientific">Flavobacterium aquicola</name>
    <dbReference type="NCBI Taxonomy" id="1682742"/>
    <lineage>
        <taxon>Bacteria</taxon>
        <taxon>Pseudomonadati</taxon>
        <taxon>Bacteroidota</taxon>
        <taxon>Flavobacteriia</taxon>
        <taxon>Flavobacteriales</taxon>
        <taxon>Flavobacteriaceae</taxon>
        <taxon>Flavobacterium</taxon>
    </lineage>
</organism>
<comment type="subcellular location">
    <subcellularLocation>
        <location evidence="1">Cell outer membrane</location>
    </subcellularLocation>
</comment>
<dbReference type="Proteomes" id="UP000257136">
    <property type="component" value="Unassembled WGS sequence"/>
</dbReference>
<evidence type="ECO:0000259" key="7">
    <source>
        <dbReference type="Pfam" id="PF14322"/>
    </source>
</evidence>
<keyword evidence="4" id="KW-0472">Membrane</keyword>
<evidence type="ECO:0000256" key="1">
    <source>
        <dbReference type="ARBA" id="ARBA00004442"/>
    </source>
</evidence>
<dbReference type="InterPro" id="IPR033985">
    <property type="entry name" value="SusD-like_N"/>
</dbReference>
<dbReference type="PROSITE" id="PS51257">
    <property type="entry name" value="PROKAR_LIPOPROTEIN"/>
    <property type="match status" value="1"/>
</dbReference>
<evidence type="ECO:0000256" key="3">
    <source>
        <dbReference type="ARBA" id="ARBA00022729"/>
    </source>
</evidence>
<keyword evidence="5" id="KW-0998">Cell outer membrane</keyword>
<dbReference type="EMBL" id="QUNI01000003">
    <property type="protein sequence ID" value="REH00474.1"/>
    <property type="molecule type" value="Genomic_DNA"/>
</dbReference>
<comment type="caution">
    <text evidence="8">The sequence shown here is derived from an EMBL/GenBank/DDBJ whole genome shotgun (WGS) entry which is preliminary data.</text>
</comment>
<keyword evidence="9" id="KW-1185">Reference proteome</keyword>
<evidence type="ECO:0000256" key="5">
    <source>
        <dbReference type="ARBA" id="ARBA00023237"/>
    </source>
</evidence>
<evidence type="ECO:0000313" key="8">
    <source>
        <dbReference type="EMBL" id="REH00474.1"/>
    </source>
</evidence>
<keyword evidence="3" id="KW-0732">Signal</keyword>
<dbReference type="Pfam" id="PF14322">
    <property type="entry name" value="SusD-like_3"/>
    <property type="match status" value="1"/>
</dbReference>
<gene>
    <name evidence="8" type="ORF">C8P67_103460</name>
</gene>
<protein>
    <submittedName>
        <fullName evidence="8">Putative outer membrane starch-binding protein</fullName>
    </submittedName>
</protein>
<dbReference type="AlphaFoldDB" id="A0A3E0ERQ6"/>
<dbReference type="Pfam" id="PF07980">
    <property type="entry name" value="SusD_RagB"/>
    <property type="match status" value="1"/>
</dbReference>
<comment type="similarity">
    <text evidence="2">Belongs to the SusD family.</text>
</comment>
<evidence type="ECO:0000313" key="9">
    <source>
        <dbReference type="Proteomes" id="UP000257136"/>
    </source>
</evidence>
<dbReference type="InterPro" id="IPR011990">
    <property type="entry name" value="TPR-like_helical_dom_sf"/>
</dbReference>
<name>A0A3E0ERQ6_9FLAO</name>